<dbReference type="InterPro" id="IPR001878">
    <property type="entry name" value="Znf_CCHC"/>
</dbReference>
<feature type="region of interest" description="Disordered" evidence="2">
    <location>
        <begin position="457"/>
        <end position="476"/>
    </location>
</feature>
<dbReference type="Proteomes" id="UP001190700">
    <property type="component" value="Unassembled WGS sequence"/>
</dbReference>
<dbReference type="GO" id="GO:0003676">
    <property type="term" value="F:nucleic acid binding"/>
    <property type="evidence" value="ECO:0007669"/>
    <property type="project" value="InterPro"/>
</dbReference>
<comment type="caution">
    <text evidence="4">The sequence shown here is derived from an EMBL/GenBank/DDBJ whole genome shotgun (WGS) entry which is preliminary data.</text>
</comment>
<feature type="region of interest" description="Disordered" evidence="2">
    <location>
        <begin position="219"/>
        <end position="239"/>
    </location>
</feature>
<protein>
    <recommendedName>
        <fullName evidence="3">CCHC-type domain-containing protein</fullName>
    </recommendedName>
</protein>
<evidence type="ECO:0000256" key="1">
    <source>
        <dbReference type="PROSITE-ProRule" id="PRU00047"/>
    </source>
</evidence>
<dbReference type="GO" id="GO:0008270">
    <property type="term" value="F:zinc ion binding"/>
    <property type="evidence" value="ECO:0007669"/>
    <property type="project" value="UniProtKB-KW"/>
</dbReference>
<name>A0AAE0F3Z2_9CHLO</name>
<proteinExistence type="predicted"/>
<keyword evidence="1" id="KW-0863">Zinc-finger</keyword>
<feature type="region of interest" description="Disordered" evidence="2">
    <location>
        <begin position="1032"/>
        <end position="1053"/>
    </location>
</feature>
<dbReference type="EMBL" id="LGRX02026160">
    <property type="protein sequence ID" value="KAK3251256.1"/>
    <property type="molecule type" value="Genomic_DNA"/>
</dbReference>
<evidence type="ECO:0000256" key="2">
    <source>
        <dbReference type="SAM" id="MobiDB-lite"/>
    </source>
</evidence>
<evidence type="ECO:0000313" key="5">
    <source>
        <dbReference type="Proteomes" id="UP001190700"/>
    </source>
</evidence>
<reference evidence="4 5" key="1">
    <citation type="journal article" date="2015" name="Genome Biol. Evol.">
        <title>Comparative Genomics of a Bacterivorous Green Alga Reveals Evolutionary Causalities and Consequences of Phago-Mixotrophic Mode of Nutrition.</title>
        <authorList>
            <person name="Burns J.A."/>
            <person name="Paasch A."/>
            <person name="Narechania A."/>
            <person name="Kim E."/>
        </authorList>
    </citation>
    <scope>NUCLEOTIDE SEQUENCE [LARGE SCALE GENOMIC DNA]</scope>
    <source>
        <strain evidence="4 5">PLY_AMNH</strain>
    </source>
</reference>
<accession>A0AAE0F3Z2</accession>
<feature type="region of interest" description="Disordered" evidence="2">
    <location>
        <begin position="257"/>
        <end position="345"/>
    </location>
</feature>
<feature type="domain" description="CCHC-type" evidence="3">
    <location>
        <begin position="1094"/>
        <end position="1109"/>
    </location>
</feature>
<feature type="compositionally biased region" description="Basic and acidic residues" evidence="2">
    <location>
        <begin position="281"/>
        <end position="292"/>
    </location>
</feature>
<keyword evidence="1" id="KW-0862">Zinc</keyword>
<organism evidence="4 5">
    <name type="scientific">Cymbomonas tetramitiformis</name>
    <dbReference type="NCBI Taxonomy" id="36881"/>
    <lineage>
        <taxon>Eukaryota</taxon>
        <taxon>Viridiplantae</taxon>
        <taxon>Chlorophyta</taxon>
        <taxon>Pyramimonadophyceae</taxon>
        <taxon>Pyramimonadales</taxon>
        <taxon>Pyramimonadaceae</taxon>
        <taxon>Cymbomonas</taxon>
    </lineage>
</organism>
<feature type="compositionally biased region" description="Polar residues" evidence="2">
    <location>
        <begin position="744"/>
        <end position="754"/>
    </location>
</feature>
<feature type="compositionally biased region" description="Basic and acidic residues" evidence="2">
    <location>
        <begin position="781"/>
        <end position="791"/>
    </location>
</feature>
<keyword evidence="5" id="KW-1185">Reference proteome</keyword>
<feature type="region of interest" description="Disordered" evidence="2">
    <location>
        <begin position="716"/>
        <end position="791"/>
    </location>
</feature>
<evidence type="ECO:0000259" key="3">
    <source>
        <dbReference type="PROSITE" id="PS50158"/>
    </source>
</evidence>
<feature type="compositionally biased region" description="Low complexity" evidence="2">
    <location>
        <begin position="220"/>
        <end position="235"/>
    </location>
</feature>
<sequence>MTAAPLTTTFTGRPQHDPASVAYAERAVQMVLQRRQEAEYAAYVSSAYSASVMQGGSIGGYYGGHPAVPVLQPMGQGSPWQPMHIGGMSAGGVHAHPGTTFLGGAPHSAGGMHAEHPGAALPVRFTHTAGGVRAEYPGIASSEGPPVNAGGVRAEYPGVGHPTGASPDAGGVHAEHRSVPDCPAEALPSAGGVHAHLGTGRMTEATPIAGGVRAAHPGVGLPSAAESGAGGALSEHPGVSSSTILEPLRQHMERLTSNFSLPTSGDLDDPVPPTREVFYPDCHDVVPADPDRRRSRRSSGPDSWARQELPFRPESVSPPTSPPSSASGSRETSVRALRRRNAKARERRLAEKAALETRTAVVEQDIAAQLTPAFAELGKGLQDTLREAMATNTDTLRGCLQQFRTQTAQATTTPQHGELMTADPVVEGTQLSAAQAAQLVKARRKSLETVVVMGGDAHAVSDGTPHARSDTAASGAEGTYLGFGAGSSSRGATRKSAGIGDHAGAGGDPGGLGGELSLPEDDPSPGPPDGKPPGGPPPGPPGGSGGSHRGRALLFTAEGASLWVPEEVAGGGVMYSMPTATGMPVTGPFGIDLFYKALILMGAPLTSYVTAGGSVIRPPHLLATPATPTHGMVVDRGVVDHLLDEFHRSPAGRGMPRPVWMYVPESFLPEEVSMLDSDCLAAWTELSSSEWFQRLCHPSESTLAIVPAAPFPMAPAATSGHATPGREAGKVTFSSPTTPAPGRPSSSAVGSRTPLSAHAPPFDPRGQTKVPSAGYADPEEPSDRAVYEESKVEQNVDKLVDKLRKFPSKSGLSEEDKVMEMEGFSRSVTTLLGTKVVQRACRRLSCHPGEAYQISVPEVLWKVTEVSLGEEQREYLEKAAGGVGTSAGWENRYADPEIFFGDLALSTLAIERLQKLRDDLAKPQRAAETANAYHTRLSARYRTVNFVAKVVPGCVPMTQTEFAYSFWRGLTHSSKVGREMRRIELDLNDPADWEERARRDGRSHGVTSAILKVLEIAGDIEATKAAKVVEVDKKAPPATSPRPPSTFWRSRAREPPRLAALPDAEMAVADAPGLPAGQRPPPGLPGPFPRERPCFACGSLDHLVRDCKDQAKVAAWRANAPARLSRQRQQVAAMFWAMSRDEGLDWVPDNLQDEVQSLAEVDPDGVMELAALTGCTDLMADIEAKVAVLRSDDPARQ</sequence>
<keyword evidence="1" id="KW-0479">Metal-binding</keyword>
<feature type="compositionally biased region" description="Pro residues" evidence="2">
    <location>
        <begin position="524"/>
        <end position="541"/>
    </location>
</feature>
<feature type="compositionally biased region" description="Low complexity" evidence="2">
    <location>
        <begin position="312"/>
        <end position="331"/>
    </location>
</feature>
<dbReference type="PROSITE" id="PS50158">
    <property type="entry name" value="ZF_CCHC"/>
    <property type="match status" value="1"/>
</dbReference>
<feature type="region of interest" description="Disordered" evidence="2">
    <location>
        <begin position="484"/>
        <end position="550"/>
    </location>
</feature>
<feature type="compositionally biased region" description="Gly residues" evidence="2">
    <location>
        <begin position="501"/>
        <end position="514"/>
    </location>
</feature>
<evidence type="ECO:0000313" key="4">
    <source>
        <dbReference type="EMBL" id="KAK3251256.1"/>
    </source>
</evidence>
<gene>
    <name evidence="4" type="ORF">CYMTET_39398</name>
</gene>
<dbReference type="AlphaFoldDB" id="A0AAE0F3Z2"/>